<evidence type="ECO:0000313" key="2">
    <source>
        <dbReference type="Proteomes" id="UP001596407"/>
    </source>
</evidence>
<comment type="caution">
    <text evidence="1">The sequence shown here is derived from an EMBL/GenBank/DDBJ whole genome shotgun (WGS) entry which is preliminary data.</text>
</comment>
<dbReference type="RefSeq" id="WP_276280806.1">
    <property type="nucleotide sequence ID" value="NZ_CP119809.1"/>
</dbReference>
<dbReference type="EMBL" id="JBHSZH010000005">
    <property type="protein sequence ID" value="MFC7081285.1"/>
    <property type="molecule type" value="Genomic_DNA"/>
</dbReference>
<sequence>MKYKLGVLALTLTVVLGASGVVVALNPDETPETELPENHTIDVTDSNGTLSPQAVESVVKAAWANDEVRRAFDSGRAIHFDVWTGNPDERLVYVSVAPADAPQETRVVAHVTPERGEVVTVKEPVTLNASTGLSVGETSDDDVTVNTDDDRLVLEHDASSDDNVRLAFDDGNETIELRSTANQTVETSEGTTITLSN</sequence>
<gene>
    <name evidence="1" type="ORF">ACFQJ6_15415</name>
</gene>
<evidence type="ECO:0000313" key="1">
    <source>
        <dbReference type="EMBL" id="MFC7081285.1"/>
    </source>
</evidence>
<name>A0ABD5WQZ8_9EURY</name>
<reference evidence="1 2" key="1">
    <citation type="journal article" date="2019" name="Int. J. Syst. Evol. Microbiol.">
        <title>The Global Catalogue of Microorganisms (GCM) 10K type strain sequencing project: providing services to taxonomists for standard genome sequencing and annotation.</title>
        <authorList>
            <consortium name="The Broad Institute Genomics Platform"/>
            <consortium name="The Broad Institute Genome Sequencing Center for Infectious Disease"/>
            <person name="Wu L."/>
            <person name="Ma J."/>
        </authorList>
    </citation>
    <scope>NUCLEOTIDE SEQUENCE [LARGE SCALE GENOMIC DNA]</scope>
    <source>
        <strain evidence="1 2">DT72</strain>
    </source>
</reference>
<accession>A0ABD5WQZ8</accession>
<proteinExistence type="predicted"/>
<dbReference type="GeneID" id="79301977"/>
<dbReference type="Proteomes" id="UP001596407">
    <property type="component" value="Unassembled WGS sequence"/>
</dbReference>
<keyword evidence="2" id="KW-1185">Reference proteome</keyword>
<protein>
    <submittedName>
        <fullName evidence="1">Uncharacterized protein</fullName>
    </submittedName>
</protein>
<organism evidence="1 2">
    <name type="scientific">Halorussus caseinilyticus</name>
    <dbReference type="NCBI Taxonomy" id="3034025"/>
    <lineage>
        <taxon>Archaea</taxon>
        <taxon>Methanobacteriati</taxon>
        <taxon>Methanobacteriota</taxon>
        <taxon>Stenosarchaea group</taxon>
        <taxon>Halobacteria</taxon>
        <taxon>Halobacteriales</taxon>
        <taxon>Haladaptataceae</taxon>
        <taxon>Halorussus</taxon>
    </lineage>
</organism>
<dbReference type="AlphaFoldDB" id="A0ABD5WQZ8"/>